<evidence type="ECO:0000256" key="1">
    <source>
        <dbReference type="SAM" id="MobiDB-lite"/>
    </source>
</evidence>
<dbReference type="GO" id="GO:0005525">
    <property type="term" value="F:GTP binding"/>
    <property type="evidence" value="ECO:0007669"/>
    <property type="project" value="InterPro"/>
</dbReference>
<sequence>MEEAKRDATAQLKTICETQARKVTEVLKKFARTLQLETILSSSFHIATVIEALMEVDGRLLSLCEDVMQVCSASHHRSTDRYHPHSHIYHSHRNGRGSDTSRGRSILPDPCRLLDETRRRIEAALLGATERTAREKEAFWRDLNGVFAQAHGRFPLPFEVDAHTSPISALSRLGVDVNNMMEAAGRVVHQRRLLINSRIIPTPPHISPYLTIAGEVEEMAIGCLPDGRASRRILNSISMWRDALHESTSQDGQAVKIAVVGEYSSGKTSLLKRLLLDLVLEAGRQESPLADRIRYQLEGRDMAIGAAPTTSTAREIELLPGRLHLMDTPGFQAGRNGDEEQAKAALSHCSAIIVVLPPQLFTGDTAPLAEAIRIVPEADLPDLLFCISRVDELGADPLLDRGELKRRCDGKERELERIMPGLLRPSPPSHPHLSRTRICTVAPSPFGSLNMIHSRENYMKIGEERVPEEEVNAHLLQFSYWDGYESMLNRMRSMVDRHGTDGIEMGVCRHSLFVTSRLLTEMRTCEAAAERSCTVACRLDAMLSTRIDMRSVTTLLLSQADCPVWACLEKALSLIDELVSAQVKRGTSD</sequence>
<organism evidence="3">
    <name type="scientific">Palpitomonas bilix</name>
    <dbReference type="NCBI Taxonomy" id="652834"/>
    <lineage>
        <taxon>Eukaryota</taxon>
        <taxon>Eukaryota incertae sedis</taxon>
    </lineage>
</organism>
<dbReference type="SUPFAM" id="SSF52540">
    <property type="entry name" value="P-loop containing nucleoside triphosphate hydrolases"/>
    <property type="match status" value="1"/>
</dbReference>
<feature type="compositionally biased region" description="Basic residues" evidence="1">
    <location>
        <begin position="84"/>
        <end position="95"/>
    </location>
</feature>
<accession>A0A7S3G1V6</accession>
<reference evidence="3" key="1">
    <citation type="submission" date="2021-01" db="EMBL/GenBank/DDBJ databases">
        <authorList>
            <person name="Corre E."/>
            <person name="Pelletier E."/>
            <person name="Niang G."/>
            <person name="Scheremetjew M."/>
            <person name="Finn R."/>
            <person name="Kale V."/>
            <person name="Holt S."/>
            <person name="Cochrane G."/>
            <person name="Meng A."/>
            <person name="Brown T."/>
            <person name="Cohen L."/>
        </authorList>
    </citation>
    <scope>NUCLEOTIDE SEQUENCE</scope>
    <source>
        <strain evidence="3">NIES-2562</strain>
    </source>
</reference>
<dbReference type="InterPro" id="IPR006073">
    <property type="entry name" value="GTP-bd"/>
</dbReference>
<protein>
    <recommendedName>
        <fullName evidence="2">G domain-containing protein</fullName>
    </recommendedName>
</protein>
<evidence type="ECO:0000259" key="2">
    <source>
        <dbReference type="Pfam" id="PF01926"/>
    </source>
</evidence>
<feature type="region of interest" description="Disordered" evidence="1">
    <location>
        <begin position="78"/>
        <end position="105"/>
    </location>
</feature>
<dbReference type="InterPro" id="IPR027417">
    <property type="entry name" value="P-loop_NTPase"/>
</dbReference>
<dbReference type="Pfam" id="PF01926">
    <property type="entry name" value="MMR_HSR1"/>
    <property type="match status" value="1"/>
</dbReference>
<dbReference type="Gene3D" id="3.40.50.300">
    <property type="entry name" value="P-loop containing nucleotide triphosphate hydrolases"/>
    <property type="match status" value="1"/>
</dbReference>
<name>A0A7S3G1V6_9EUKA</name>
<dbReference type="EMBL" id="HBIB01009577">
    <property type="protein sequence ID" value="CAE0243877.1"/>
    <property type="molecule type" value="Transcribed_RNA"/>
</dbReference>
<gene>
    <name evidence="3" type="ORF">PBIL07802_LOCUS6046</name>
</gene>
<dbReference type="AlphaFoldDB" id="A0A7S3G1V6"/>
<proteinExistence type="predicted"/>
<evidence type="ECO:0000313" key="3">
    <source>
        <dbReference type="EMBL" id="CAE0243877.1"/>
    </source>
</evidence>
<feature type="domain" description="G" evidence="2">
    <location>
        <begin position="256"/>
        <end position="358"/>
    </location>
</feature>